<comment type="caution">
    <text evidence="8">The sequence shown here is derived from an EMBL/GenBank/DDBJ whole genome shotgun (WGS) entry which is preliminary data.</text>
</comment>
<dbReference type="Proteomes" id="UP000029590">
    <property type="component" value="Unassembled WGS sequence"/>
</dbReference>
<evidence type="ECO:0000256" key="1">
    <source>
        <dbReference type="ARBA" id="ARBA00004781"/>
    </source>
</evidence>
<comment type="similarity">
    <text evidence="2 6">Belongs to the dTDP-4-dehydrorhamnose reductase family.</text>
</comment>
<dbReference type="InterPro" id="IPR029903">
    <property type="entry name" value="RmlD-like-bd"/>
</dbReference>
<dbReference type="GO" id="GO:0019305">
    <property type="term" value="P:dTDP-rhamnose biosynthetic process"/>
    <property type="evidence" value="ECO:0007669"/>
    <property type="project" value="TreeGrafter"/>
</dbReference>
<name>A0AAW3FAN1_BURGA</name>
<keyword evidence="6" id="KW-0521">NADP</keyword>
<evidence type="ECO:0000256" key="2">
    <source>
        <dbReference type="ARBA" id="ARBA00010944"/>
    </source>
</evidence>
<dbReference type="SUPFAM" id="SSF51735">
    <property type="entry name" value="NAD(P)-binding Rossmann-fold domains"/>
    <property type="match status" value="1"/>
</dbReference>
<dbReference type="Gene3D" id="3.40.50.720">
    <property type="entry name" value="NAD(P)-binding Rossmann-like Domain"/>
    <property type="match status" value="1"/>
</dbReference>
<dbReference type="PANTHER" id="PTHR10491:SF4">
    <property type="entry name" value="METHIONINE ADENOSYLTRANSFERASE 2 SUBUNIT BETA"/>
    <property type="match status" value="1"/>
</dbReference>
<comment type="function">
    <text evidence="6">Catalyzes the reduction of dTDP-6-deoxy-L-lyxo-4-hexulose to yield dTDP-L-rhamnose.</text>
</comment>
<dbReference type="Pfam" id="PF04321">
    <property type="entry name" value="RmlD_sub_bind"/>
    <property type="match status" value="1"/>
</dbReference>
<dbReference type="EMBL" id="JPGG01000015">
    <property type="protein sequence ID" value="KGC17452.1"/>
    <property type="molecule type" value="Genomic_DNA"/>
</dbReference>
<comment type="catalytic activity">
    <reaction evidence="5 6">
        <text>dTDP-beta-L-rhamnose + NADP(+) = dTDP-4-dehydro-beta-L-rhamnose + NADPH + H(+)</text>
        <dbReference type="Rhea" id="RHEA:21796"/>
        <dbReference type="ChEBI" id="CHEBI:15378"/>
        <dbReference type="ChEBI" id="CHEBI:57510"/>
        <dbReference type="ChEBI" id="CHEBI:57783"/>
        <dbReference type="ChEBI" id="CHEBI:58349"/>
        <dbReference type="ChEBI" id="CHEBI:62830"/>
        <dbReference type="EC" id="1.1.1.133"/>
    </reaction>
</comment>
<dbReference type="Gene3D" id="3.90.25.10">
    <property type="entry name" value="UDP-galactose 4-epimerase, domain 1"/>
    <property type="match status" value="1"/>
</dbReference>
<dbReference type="PANTHER" id="PTHR10491">
    <property type="entry name" value="DTDP-4-DEHYDRORHAMNOSE REDUCTASE"/>
    <property type="match status" value="1"/>
</dbReference>
<organism evidence="8 9">
    <name type="scientific">Burkholderia gladioli</name>
    <name type="common">Pseudomonas marginata</name>
    <name type="synonym">Phytomonas marginata</name>
    <dbReference type="NCBI Taxonomy" id="28095"/>
    <lineage>
        <taxon>Bacteria</taxon>
        <taxon>Pseudomonadati</taxon>
        <taxon>Pseudomonadota</taxon>
        <taxon>Betaproteobacteria</taxon>
        <taxon>Burkholderiales</taxon>
        <taxon>Burkholderiaceae</taxon>
        <taxon>Burkholderia</taxon>
    </lineage>
</organism>
<evidence type="ECO:0000256" key="6">
    <source>
        <dbReference type="RuleBase" id="RU364082"/>
    </source>
</evidence>
<feature type="domain" description="RmlD-like substrate binding" evidence="7">
    <location>
        <begin position="7"/>
        <end position="296"/>
    </location>
</feature>
<sequence length="298" mass="32897">MTKRQRTILLTGINGQVGYELARSLQGLGRVIALDRQALDLSEPESIRRVVREIEPQLIVNPAAYTAVDQAETDVAAATRLNVEVPAVFAEEAKWVGAALVHYSTDYVYAGEGERRYVETDPVGPRNVYGRTKLDGERAIVASGCRHLILRTSWVYGMRGRNFLKTMLRLGAERDELNVVADQIGAPTWSRTIADLTAAILAQSVATGCTSDDWWTNHSGIYHLAAAGETSWHGFAEAIFAESGGERRPLVRPIPASAYPTPATRPSNSRLSMDKLERSFGLTVPDWREALRLCMRTD</sequence>
<evidence type="ECO:0000259" key="7">
    <source>
        <dbReference type="Pfam" id="PF04321"/>
    </source>
</evidence>
<dbReference type="InterPro" id="IPR005913">
    <property type="entry name" value="dTDP_dehydrorham_reduct"/>
</dbReference>
<reference evidence="8 9" key="1">
    <citation type="submission" date="2014-04" db="EMBL/GenBank/DDBJ databases">
        <authorList>
            <person name="Bishop-Lilly K.A."/>
            <person name="Broomall S.M."/>
            <person name="Chain P.S."/>
            <person name="Chertkov O."/>
            <person name="Coyne S.R."/>
            <person name="Daligault H.E."/>
            <person name="Davenport K.W."/>
            <person name="Erkkila T."/>
            <person name="Frey K.G."/>
            <person name="Gibbons H.S."/>
            <person name="Gu W."/>
            <person name="Jaissle J."/>
            <person name="Johnson S.L."/>
            <person name="Koroleva G.I."/>
            <person name="Ladner J.T."/>
            <person name="Lo C.-C."/>
            <person name="Minogue T.D."/>
            <person name="Munk C."/>
            <person name="Palacios G.F."/>
            <person name="Redden C.L."/>
            <person name="Rosenzweig C.N."/>
            <person name="Scholz M.B."/>
            <person name="Teshima H."/>
            <person name="Xu Y."/>
        </authorList>
    </citation>
    <scope>NUCLEOTIDE SEQUENCE [LARGE SCALE GENOMIC DNA]</scope>
    <source>
        <strain evidence="9">gladioli</strain>
    </source>
</reference>
<evidence type="ECO:0000313" key="9">
    <source>
        <dbReference type="Proteomes" id="UP000029590"/>
    </source>
</evidence>
<keyword evidence="6 8" id="KW-0560">Oxidoreductase</keyword>
<evidence type="ECO:0000313" key="8">
    <source>
        <dbReference type="EMBL" id="KGC17452.1"/>
    </source>
</evidence>
<accession>A0AAW3FAN1</accession>
<evidence type="ECO:0000256" key="5">
    <source>
        <dbReference type="ARBA" id="ARBA00048200"/>
    </source>
</evidence>
<dbReference type="GO" id="GO:0005829">
    <property type="term" value="C:cytosol"/>
    <property type="evidence" value="ECO:0007669"/>
    <property type="project" value="TreeGrafter"/>
</dbReference>
<comment type="cofactor">
    <cofactor evidence="6">
        <name>Mg(2+)</name>
        <dbReference type="ChEBI" id="CHEBI:18420"/>
    </cofactor>
    <text evidence="6">Binds 1 Mg(2+) ion per monomer.</text>
</comment>
<dbReference type="AlphaFoldDB" id="A0AAW3FAN1"/>
<comment type="pathway">
    <text evidence="1 6">Carbohydrate biosynthesis; dTDP-L-rhamnose biosynthesis.</text>
</comment>
<dbReference type="EC" id="1.1.1.133" evidence="3 6"/>
<dbReference type="CDD" id="cd05254">
    <property type="entry name" value="dTDP_HR_like_SDR_e"/>
    <property type="match status" value="1"/>
</dbReference>
<evidence type="ECO:0000256" key="4">
    <source>
        <dbReference type="ARBA" id="ARBA00017099"/>
    </source>
</evidence>
<dbReference type="NCBIfam" id="TIGR01214">
    <property type="entry name" value="rmlD"/>
    <property type="match status" value="1"/>
</dbReference>
<dbReference type="InterPro" id="IPR036291">
    <property type="entry name" value="NAD(P)-bd_dom_sf"/>
</dbReference>
<proteinExistence type="inferred from homology"/>
<evidence type="ECO:0000256" key="3">
    <source>
        <dbReference type="ARBA" id="ARBA00012929"/>
    </source>
</evidence>
<dbReference type="RefSeq" id="WP_036048055.1">
    <property type="nucleotide sequence ID" value="NZ_CADEQC010000002.1"/>
</dbReference>
<dbReference type="KEGG" id="bgo:BM43_2172"/>
<gene>
    <name evidence="8" type="primary">rfbD</name>
    <name evidence="8" type="ORF">DM48_3470</name>
</gene>
<protein>
    <recommendedName>
        <fullName evidence="4 6">dTDP-4-dehydrorhamnose reductase</fullName>
        <ecNumber evidence="3 6">1.1.1.133</ecNumber>
    </recommendedName>
</protein>
<dbReference type="GO" id="GO:0008831">
    <property type="term" value="F:dTDP-4-dehydrorhamnose reductase activity"/>
    <property type="evidence" value="ECO:0007669"/>
    <property type="project" value="UniProtKB-EC"/>
</dbReference>